<dbReference type="InterPro" id="IPR035093">
    <property type="entry name" value="RelE/ParE_toxin_dom_sf"/>
</dbReference>
<accession>A0A2T3HWQ7</accession>
<dbReference type="RefSeq" id="WP_065190190.1">
    <property type="nucleotide sequence ID" value="NZ_LZFB01000039.1"/>
</dbReference>
<dbReference type="Gene3D" id="3.30.2310.20">
    <property type="entry name" value="RelE-like"/>
    <property type="match status" value="1"/>
</dbReference>
<dbReference type="SUPFAM" id="SSF143011">
    <property type="entry name" value="RelE-like"/>
    <property type="match status" value="1"/>
</dbReference>
<organism evidence="1 2">
    <name type="scientific">Photobacterium aquimaris</name>
    <dbReference type="NCBI Taxonomy" id="512643"/>
    <lineage>
        <taxon>Bacteria</taxon>
        <taxon>Pseudomonadati</taxon>
        <taxon>Pseudomonadota</taxon>
        <taxon>Gammaproteobacteria</taxon>
        <taxon>Vibrionales</taxon>
        <taxon>Vibrionaceae</taxon>
        <taxon>Photobacterium</taxon>
    </lineage>
</organism>
<dbReference type="Proteomes" id="UP000241858">
    <property type="component" value="Unassembled WGS sequence"/>
</dbReference>
<reference evidence="1 2" key="1">
    <citation type="submission" date="2018-03" db="EMBL/GenBank/DDBJ databases">
        <title>Whole genome sequencing of Histamine producing bacteria.</title>
        <authorList>
            <person name="Butler K."/>
        </authorList>
    </citation>
    <scope>NUCLEOTIDE SEQUENCE [LARGE SCALE GENOMIC DNA]</scope>
    <source>
        <strain evidence="1 2">DSM 23343</strain>
    </source>
</reference>
<dbReference type="AlphaFoldDB" id="A0A2T3HWQ7"/>
<protein>
    <submittedName>
        <fullName evidence="1">Uncharacterized protein</fullName>
    </submittedName>
</protein>
<name>A0A2T3HWQ7_9GAMM</name>
<comment type="caution">
    <text evidence="1">The sequence shown here is derived from an EMBL/GenBank/DDBJ whole genome shotgun (WGS) entry which is preliminary data.</text>
</comment>
<sequence>MELLFESTKVFEKEISKFPNKTKEKIICKLNYYCSLLESDSSTFYGKVYKPIKFKGCSESSLYALRIDHDIRIILTVDEDPIFEQVIITLLHVVRHSSLEKTFKGIAESLYQKHLNGDN</sequence>
<gene>
    <name evidence="1" type="ORF">C0W81_12030</name>
</gene>
<proteinExistence type="predicted"/>
<evidence type="ECO:0000313" key="1">
    <source>
        <dbReference type="EMBL" id="PSU03490.1"/>
    </source>
</evidence>
<dbReference type="OrthoDB" id="573553at2"/>
<evidence type="ECO:0000313" key="2">
    <source>
        <dbReference type="Proteomes" id="UP000241858"/>
    </source>
</evidence>
<dbReference type="EMBL" id="PYLY01000023">
    <property type="protein sequence ID" value="PSU03490.1"/>
    <property type="molecule type" value="Genomic_DNA"/>
</dbReference>